<organism evidence="6">
    <name type="scientific">viral metagenome</name>
    <dbReference type="NCBI Taxonomy" id="1070528"/>
    <lineage>
        <taxon>unclassified sequences</taxon>
        <taxon>metagenomes</taxon>
        <taxon>organismal metagenomes</taxon>
    </lineage>
</organism>
<dbReference type="PROSITE" id="PS50157">
    <property type="entry name" value="ZINC_FINGER_C2H2_2"/>
    <property type="match status" value="2"/>
</dbReference>
<dbReference type="InterPro" id="IPR036236">
    <property type="entry name" value="Znf_C2H2_sf"/>
</dbReference>
<keyword evidence="1" id="KW-0479">Metal-binding</keyword>
<dbReference type="EMBL" id="MN739182">
    <property type="protein sequence ID" value="QHS92588.1"/>
    <property type="molecule type" value="Genomic_DNA"/>
</dbReference>
<dbReference type="SMART" id="SM00355">
    <property type="entry name" value="ZnF_C2H2"/>
    <property type="match status" value="2"/>
</dbReference>
<evidence type="ECO:0000256" key="1">
    <source>
        <dbReference type="ARBA" id="ARBA00022723"/>
    </source>
</evidence>
<name>A0A6C0BME4_9ZZZZ</name>
<reference evidence="6" key="1">
    <citation type="journal article" date="2020" name="Nature">
        <title>Giant virus diversity and host interactions through global metagenomics.</title>
        <authorList>
            <person name="Schulz F."/>
            <person name="Roux S."/>
            <person name="Paez-Espino D."/>
            <person name="Jungbluth S."/>
            <person name="Walsh D.A."/>
            <person name="Denef V.J."/>
            <person name="McMahon K.D."/>
            <person name="Konstantinidis K.T."/>
            <person name="Eloe-Fadrosh E.A."/>
            <person name="Kyrpides N.C."/>
            <person name="Woyke T."/>
        </authorList>
    </citation>
    <scope>NUCLEOTIDE SEQUENCE</scope>
    <source>
        <strain evidence="6">GVMAG-M-3300014204-73</strain>
    </source>
</reference>
<evidence type="ECO:0000256" key="3">
    <source>
        <dbReference type="ARBA" id="ARBA00022833"/>
    </source>
</evidence>
<dbReference type="PROSITE" id="PS00028">
    <property type="entry name" value="ZINC_FINGER_C2H2_1"/>
    <property type="match status" value="1"/>
</dbReference>
<evidence type="ECO:0000256" key="2">
    <source>
        <dbReference type="ARBA" id="ARBA00022771"/>
    </source>
</evidence>
<evidence type="ECO:0000256" key="4">
    <source>
        <dbReference type="SAM" id="MobiDB-lite"/>
    </source>
</evidence>
<feature type="domain" description="C2H2-type" evidence="5">
    <location>
        <begin position="40"/>
        <end position="67"/>
    </location>
</feature>
<dbReference type="GO" id="GO:0008270">
    <property type="term" value="F:zinc ion binding"/>
    <property type="evidence" value="ECO:0007669"/>
    <property type="project" value="UniProtKB-KW"/>
</dbReference>
<evidence type="ECO:0000259" key="5">
    <source>
        <dbReference type="PROSITE" id="PS50157"/>
    </source>
</evidence>
<proteinExistence type="predicted"/>
<keyword evidence="2" id="KW-0863">Zinc-finger</keyword>
<feature type="domain" description="C2H2-type" evidence="5">
    <location>
        <begin position="5"/>
        <end position="33"/>
    </location>
</feature>
<dbReference type="Pfam" id="PF00096">
    <property type="entry name" value="zf-C2H2"/>
    <property type="match status" value="2"/>
</dbReference>
<dbReference type="InterPro" id="IPR013087">
    <property type="entry name" value="Znf_C2H2_type"/>
</dbReference>
<feature type="compositionally biased region" description="Basic and acidic residues" evidence="4">
    <location>
        <begin position="78"/>
        <end position="87"/>
    </location>
</feature>
<feature type="region of interest" description="Disordered" evidence="4">
    <location>
        <begin position="64"/>
        <end position="87"/>
    </location>
</feature>
<sequence>MATAYMCHLCQKTFNRSFNLKRHLDDIHSMASSGDGINTFTCARCGKQFNRKYNFTRHEESCTRRQTKKQNGSQSQHQIEERVGQLETQKKQFEREVTEEIARLKQHPNNILQVICVTNNDNYLDMLTSKIGDFNLAIDYIKECALSDLSGDCRLIEKIYLDPEQKQFFFMDPKKSNVTYYNEQKEQIVEAKDTFGRKLANNLQNSYLKSINFLINRNLNARASPNKFLEDYDVQTWNTHIYNLSDTCYQRRMIGQLKIPTK</sequence>
<dbReference type="SUPFAM" id="SSF57667">
    <property type="entry name" value="beta-beta-alpha zinc fingers"/>
    <property type="match status" value="1"/>
</dbReference>
<evidence type="ECO:0000313" key="6">
    <source>
        <dbReference type="EMBL" id="QHS92588.1"/>
    </source>
</evidence>
<dbReference type="AlphaFoldDB" id="A0A6C0BME4"/>
<protein>
    <recommendedName>
        <fullName evidence="5">C2H2-type domain-containing protein</fullName>
    </recommendedName>
</protein>
<dbReference type="FunFam" id="3.30.160.60:FF:000446">
    <property type="entry name" value="Zinc finger protein"/>
    <property type="match status" value="1"/>
</dbReference>
<keyword evidence="3" id="KW-0862">Zinc</keyword>
<dbReference type="Gene3D" id="3.30.160.60">
    <property type="entry name" value="Classic Zinc Finger"/>
    <property type="match status" value="1"/>
</dbReference>
<accession>A0A6C0BME4</accession>